<evidence type="ECO:0000259" key="13">
    <source>
        <dbReference type="PROSITE" id="PS50968"/>
    </source>
</evidence>
<dbReference type="PANTHER" id="PTHR43416:SF5">
    <property type="entry name" value="DIHYDROLIPOYLLYSINE-RESIDUE SUCCINYLTRANSFERASE COMPONENT OF 2-OXOGLUTARATE DEHYDROGENASE COMPLEX, MITOCHONDRIAL"/>
    <property type="match status" value="1"/>
</dbReference>
<evidence type="ECO:0000256" key="10">
    <source>
        <dbReference type="ARBA" id="ARBA00052761"/>
    </source>
</evidence>
<dbReference type="AlphaFoldDB" id="A0A9E7D165"/>
<evidence type="ECO:0000256" key="11">
    <source>
        <dbReference type="RuleBase" id="RU361138"/>
    </source>
</evidence>
<evidence type="ECO:0000256" key="5">
    <source>
        <dbReference type="ARBA" id="ARBA00019511"/>
    </source>
</evidence>
<dbReference type="PROSITE" id="PS50968">
    <property type="entry name" value="BIOTINYL_LIPOYL"/>
    <property type="match status" value="1"/>
</dbReference>
<reference evidence="15" key="1">
    <citation type="submission" date="2022-03" db="EMBL/GenBank/DDBJ databases">
        <title>Description of Abyssus ytuae gen. nov., sp. nov., a novel member of the family Flavobacteriaceae isolated from the sediment of Mariana Trench.</title>
        <authorList>
            <person name="Zhang J."/>
            <person name="Xu X."/>
        </authorList>
    </citation>
    <scope>NUCLEOTIDE SEQUENCE</scope>
    <source>
        <strain evidence="15">MT3330</strain>
    </source>
</reference>
<dbReference type="GO" id="GO:0045252">
    <property type="term" value="C:oxoglutarate dehydrogenase complex"/>
    <property type="evidence" value="ECO:0007669"/>
    <property type="project" value="UniProtKB-UniRule"/>
</dbReference>
<dbReference type="InterPro" id="IPR023213">
    <property type="entry name" value="CAT-like_dom_sf"/>
</dbReference>
<evidence type="ECO:0000256" key="3">
    <source>
        <dbReference type="ARBA" id="ARBA00007317"/>
    </source>
</evidence>
<dbReference type="InterPro" id="IPR000089">
    <property type="entry name" value="Biotin_lipoyl"/>
</dbReference>
<comment type="pathway">
    <text evidence="2 11">Amino-acid degradation; L-lysine degradation via saccharopine pathway; glutaryl-CoA from L-lysine: step 6/6.</text>
</comment>
<dbReference type="Pfam" id="PF02817">
    <property type="entry name" value="E3_binding"/>
    <property type="match status" value="1"/>
</dbReference>
<keyword evidence="16" id="KW-1185">Reference proteome</keyword>
<dbReference type="EC" id="2.3.1.61" evidence="4 11"/>
<dbReference type="KEGG" id="fbm:MQE35_07040"/>
<dbReference type="CDD" id="cd06849">
    <property type="entry name" value="lipoyl_domain"/>
    <property type="match status" value="1"/>
</dbReference>
<dbReference type="NCBIfam" id="TIGR01347">
    <property type="entry name" value="sucB"/>
    <property type="match status" value="1"/>
</dbReference>
<dbReference type="Pfam" id="PF00364">
    <property type="entry name" value="Biotin_lipoyl"/>
    <property type="match status" value="1"/>
</dbReference>
<evidence type="ECO:0000313" key="15">
    <source>
        <dbReference type="EMBL" id="UOB19045.1"/>
    </source>
</evidence>
<name>A0A9E7D165_9FLAO</name>
<dbReference type="Gene3D" id="3.30.559.10">
    <property type="entry name" value="Chloramphenicol acetyltransferase-like domain"/>
    <property type="match status" value="1"/>
</dbReference>
<evidence type="ECO:0000256" key="9">
    <source>
        <dbReference type="ARBA" id="ARBA00023315"/>
    </source>
</evidence>
<evidence type="ECO:0000256" key="1">
    <source>
        <dbReference type="ARBA" id="ARBA00004052"/>
    </source>
</evidence>
<dbReference type="Gene3D" id="2.40.50.100">
    <property type="match status" value="1"/>
</dbReference>
<dbReference type="GO" id="GO:0004149">
    <property type="term" value="F:dihydrolipoyllysine-residue succinyltransferase activity"/>
    <property type="evidence" value="ECO:0007669"/>
    <property type="project" value="UniProtKB-UniRule"/>
</dbReference>
<dbReference type="InterPro" id="IPR050537">
    <property type="entry name" value="2-oxoacid_dehydrogenase"/>
</dbReference>
<evidence type="ECO:0000256" key="12">
    <source>
        <dbReference type="SAM" id="MobiDB-lite"/>
    </source>
</evidence>
<evidence type="ECO:0000256" key="6">
    <source>
        <dbReference type="ARBA" id="ARBA00022532"/>
    </source>
</evidence>
<sequence>MVLEMKVPSPGESITEVEIAQWLVQDGDYVEKDQAIAEVDSDKATLELPAEASGVITLKAEEGDAVAVGEVVCLIDTSAAKPEGEEAPAKSEKKEEPKQVETSKPAEPQKDTYATGTASPAAKKILAEKGISANEIKGTGKDGRITKDDAVKAVPSMGTPTGGSRNSKTSKLSMLRRKVAERLVSAKNETAMLTTFNEVDMSAVFELRNQYKEEFKTKHGVSLGFMSFFTKAVVRALQMYPDVNSMIDGDYKITYDFCDISVAVSGPKGLMVPVVRNAENLSFRGVEAEIKRLAIRARDGQITVDEMTGGTFTISNGGVFGSMLSTPIINPPQSGILGMHNIVERPIVKNGQIVIAPVMYVALSYDHRIIDGKESVGFLVAIKEAVENPVELLMDNDVKKALEL</sequence>
<keyword evidence="7 11" id="KW-0808">Transferase</keyword>
<feature type="compositionally biased region" description="Basic and acidic residues" evidence="12">
    <location>
        <begin position="82"/>
        <end position="101"/>
    </location>
</feature>
<dbReference type="InterPro" id="IPR001078">
    <property type="entry name" value="2-oxoacid_DH_actylTfrase"/>
</dbReference>
<dbReference type="NCBIfam" id="NF004309">
    <property type="entry name" value="PRK05704.1"/>
    <property type="match status" value="1"/>
</dbReference>
<evidence type="ECO:0000256" key="8">
    <source>
        <dbReference type="ARBA" id="ARBA00022823"/>
    </source>
</evidence>
<feature type="domain" description="Peripheral subunit-binding (PSBD)" evidence="14">
    <location>
        <begin position="117"/>
        <end position="154"/>
    </location>
</feature>
<dbReference type="GO" id="GO:0033512">
    <property type="term" value="P:L-lysine catabolic process to acetyl-CoA via saccharopine"/>
    <property type="evidence" value="ECO:0007669"/>
    <property type="project" value="UniProtKB-UniRule"/>
</dbReference>
<keyword evidence="8 11" id="KW-0450">Lipoyl</keyword>
<comment type="function">
    <text evidence="1 11">E2 component of the 2-oxoglutarate dehydrogenase (OGDH) complex which catalyzes the second step in the conversion of 2-oxoglutarate to succinyl-CoA and CO(2).</text>
</comment>
<dbReference type="PANTHER" id="PTHR43416">
    <property type="entry name" value="DIHYDROLIPOYLLYSINE-RESIDUE SUCCINYLTRANSFERASE COMPONENT OF 2-OXOGLUTARATE DEHYDROGENASE COMPLEX, MITOCHONDRIAL-RELATED"/>
    <property type="match status" value="1"/>
</dbReference>
<keyword evidence="6 11" id="KW-0816">Tricarboxylic acid cycle</keyword>
<dbReference type="SUPFAM" id="SSF51230">
    <property type="entry name" value="Single hybrid motif"/>
    <property type="match status" value="1"/>
</dbReference>
<dbReference type="InterPro" id="IPR011053">
    <property type="entry name" value="Single_hybrid_motif"/>
</dbReference>
<dbReference type="SUPFAM" id="SSF52777">
    <property type="entry name" value="CoA-dependent acyltransferases"/>
    <property type="match status" value="1"/>
</dbReference>
<dbReference type="RefSeq" id="WP_255845662.1">
    <property type="nucleotide sequence ID" value="NZ_CP094358.1"/>
</dbReference>
<keyword evidence="9 11" id="KW-0012">Acyltransferase</keyword>
<dbReference type="Pfam" id="PF00198">
    <property type="entry name" value="2-oxoacid_dh"/>
    <property type="match status" value="1"/>
</dbReference>
<evidence type="ECO:0000256" key="4">
    <source>
        <dbReference type="ARBA" id="ARBA00012945"/>
    </source>
</evidence>
<dbReference type="InterPro" id="IPR006255">
    <property type="entry name" value="SucB"/>
</dbReference>
<dbReference type="GO" id="GO:0005829">
    <property type="term" value="C:cytosol"/>
    <property type="evidence" value="ECO:0007669"/>
    <property type="project" value="TreeGrafter"/>
</dbReference>
<dbReference type="PROSITE" id="PS51826">
    <property type="entry name" value="PSBD"/>
    <property type="match status" value="1"/>
</dbReference>
<feature type="region of interest" description="Disordered" evidence="12">
    <location>
        <begin position="153"/>
        <end position="172"/>
    </location>
</feature>
<dbReference type="EMBL" id="CP094358">
    <property type="protein sequence ID" value="UOB19045.1"/>
    <property type="molecule type" value="Genomic_DNA"/>
</dbReference>
<proteinExistence type="inferred from homology"/>
<comment type="cofactor">
    <cofactor evidence="11">
        <name>(R)-lipoate</name>
        <dbReference type="ChEBI" id="CHEBI:83088"/>
    </cofactor>
    <text evidence="11">Binds 1 lipoyl cofactor covalently.</text>
</comment>
<evidence type="ECO:0000256" key="7">
    <source>
        <dbReference type="ARBA" id="ARBA00022679"/>
    </source>
</evidence>
<evidence type="ECO:0000259" key="14">
    <source>
        <dbReference type="PROSITE" id="PS51826"/>
    </source>
</evidence>
<dbReference type="InterPro" id="IPR004167">
    <property type="entry name" value="PSBD"/>
</dbReference>
<evidence type="ECO:0000256" key="2">
    <source>
        <dbReference type="ARBA" id="ARBA00005145"/>
    </source>
</evidence>
<feature type="domain" description="Lipoyl-binding" evidence="13">
    <location>
        <begin position="2"/>
        <end position="76"/>
    </location>
</feature>
<evidence type="ECO:0000313" key="16">
    <source>
        <dbReference type="Proteomes" id="UP000831290"/>
    </source>
</evidence>
<dbReference type="SUPFAM" id="SSF47005">
    <property type="entry name" value="Peripheral subunit-binding domain of 2-oxo acid dehydrogenase complex"/>
    <property type="match status" value="1"/>
</dbReference>
<accession>A0A9E7D165</accession>
<organism evidence="15 16">
    <name type="scientific">Abyssalbus ytuae</name>
    <dbReference type="NCBI Taxonomy" id="2926907"/>
    <lineage>
        <taxon>Bacteria</taxon>
        <taxon>Pseudomonadati</taxon>
        <taxon>Bacteroidota</taxon>
        <taxon>Flavobacteriia</taxon>
        <taxon>Flavobacteriales</taxon>
        <taxon>Flavobacteriaceae</taxon>
        <taxon>Abyssalbus</taxon>
    </lineage>
</organism>
<gene>
    <name evidence="15" type="primary">odhB</name>
    <name evidence="15" type="ORF">MQE35_07040</name>
</gene>
<dbReference type="InterPro" id="IPR036625">
    <property type="entry name" value="E3-bd_dom_sf"/>
</dbReference>
<feature type="region of interest" description="Disordered" evidence="12">
    <location>
        <begin position="79"/>
        <end position="119"/>
    </location>
</feature>
<feature type="compositionally biased region" description="Polar residues" evidence="12">
    <location>
        <begin position="158"/>
        <end position="172"/>
    </location>
</feature>
<comment type="similarity">
    <text evidence="3 11">Belongs to the 2-oxoacid dehydrogenase family.</text>
</comment>
<comment type="catalytic activity">
    <reaction evidence="10 11">
        <text>N(6)-[(R)-dihydrolipoyl]-L-lysyl-[protein] + succinyl-CoA = N(6)-[(R)-S(8)-succinyldihydrolipoyl]-L-lysyl-[protein] + CoA</text>
        <dbReference type="Rhea" id="RHEA:15213"/>
        <dbReference type="Rhea" id="RHEA-COMP:10475"/>
        <dbReference type="Rhea" id="RHEA-COMP:20092"/>
        <dbReference type="ChEBI" id="CHEBI:57287"/>
        <dbReference type="ChEBI" id="CHEBI:57292"/>
        <dbReference type="ChEBI" id="CHEBI:83100"/>
        <dbReference type="ChEBI" id="CHEBI:83120"/>
        <dbReference type="EC" id="2.3.1.61"/>
    </reaction>
</comment>
<dbReference type="Proteomes" id="UP000831290">
    <property type="component" value="Chromosome"/>
</dbReference>
<dbReference type="GO" id="GO:0006099">
    <property type="term" value="P:tricarboxylic acid cycle"/>
    <property type="evidence" value="ECO:0007669"/>
    <property type="project" value="UniProtKB-UniRule"/>
</dbReference>
<dbReference type="Gene3D" id="4.10.320.10">
    <property type="entry name" value="E3-binding domain"/>
    <property type="match status" value="1"/>
</dbReference>
<protein>
    <recommendedName>
        <fullName evidence="5 11">Dihydrolipoyllysine-residue succinyltransferase component of 2-oxoglutarate dehydrogenase complex</fullName>
        <ecNumber evidence="4 11">2.3.1.61</ecNumber>
    </recommendedName>
    <alternativeName>
        <fullName evidence="11">2-oxoglutarate dehydrogenase complex component E2</fullName>
    </alternativeName>
</protein>